<sequence length="154" mass="18333">MYYILNKGEIFSNIMSSKKFKLKEEKAIFADIRSAISIAIFDSEISNYDGSVDTDVRRAVMYNKIVFENLVKRLFSYQASREDKKDKLKELSLIKMIKNDTLSLSKERLYYIENPDEKTFEFLNDVLDKNKKVRGYSEYILYSLFSHYFDYIKN</sequence>
<comment type="caution">
    <text evidence="1">The sequence shown here is derived from an EMBL/GenBank/DDBJ whole genome shotgun (WGS) entry which is preliminary data.</text>
</comment>
<gene>
    <name evidence="1" type="ORF">Q5M86_07825</name>
</gene>
<dbReference type="EMBL" id="JAUPBM010000090">
    <property type="protein sequence ID" value="MDO7020679.1"/>
    <property type="molecule type" value="Genomic_DNA"/>
</dbReference>
<name>A0ABT8YXV0_9SPIR</name>
<evidence type="ECO:0000313" key="2">
    <source>
        <dbReference type="Proteomes" id="UP001175147"/>
    </source>
</evidence>
<dbReference type="Proteomes" id="UP001175147">
    <property type="component" value="Unassembled WGS sequence"/>
</dbReference>
<protein>
    <recommendedName>
        <fullName evidence="3">CRISPR type III A-associated protein Csm2</fullName>
    </recommendedName>
</protein>
<reference evidence="1" key="1">
    <citation type="submission" date="2023-07" db="EMBL/GenBank/DDBJ databases">
        <title>Mucosal microbiota of week-old chicken and adult hens.</title>
        <authorList>
            <person name="Volf J."/>
            <person name="Karasova D."/>
            <person name="Crhanova M."/>
            <person name="Faldynova M."/>
            <person name="Prikrylova H."/>
            <person name="Zeman M."/>
            <person name="Babak V."/>
            <person name="Rajova J."/>
            <person name="Rychlik I."/>
        </authorList>
    </citation>
    <scope>NUCLEOTIDE SEQUENCE</scope>
    <source>
        <strain evidence="1">ET902</strain>
    </source>
</reference>
<accession>A0ABT8YXV0</accession>
<evidence type="ECO:0000313" key="1">
    <source>
        <dbReference type="EMBL" id="MDO7020679.1"/>
    </source>
</evidence>
<evidence type="ECO:0008006" key="3">
    <source>
        <dbReference type="Google" id="ProtNLM"/>
    </source>
</evidence>
<organism evidence="1 2">
    <name type="scientific">Brachyspira innocens</name>
    <dbReference type="NCBI Taxonomy" id="13264"/>
    <lineage>
        <taxon>Bacteria</taxon>
        <taxon>Pseudomonadati</taxon>
        <taxon>Spirochaetota</taxon>
        <taxon>Spirochaetia</taxon>
        <taxon>Brachyspirales</taxon>
        <taxon>Brachyspiraceae</taxon>
        <taxon>Brachyspira</taxon>
    </lineage>
</organism>
<proteinExistence type="predicted"/>
<keyword evidence="2" id="KW-1185">Reference proteome</keyword>